<dbReference type="EMBL" id="KV722333">
    <property type="protein sequence ID" value="OCH95964.1"/>
    <property type="molecule type" value="Genomic_DNA"/>
</dbReference>
<evidence type="ECO:0000259" key="6">
    <source>
        <dbReference type="Pfam" id="PF01284"/>
    </source>
</evidence>
<dbReference type="Pfam" id="PF01284">
    <property type="entry name" value="MARVEL"/>
    <property type="match status" value="1"/>
</dbReference>
<feature type="domain" description="MARVEL" evidence="6">
    <location>
        <begin position="9"/>
        <end position="135"/>
    </location>
</feature>
<evidence type="ECO:0000256" key="3">
    <source>
        <dbReference type="ARBA" id="ARBA00022989"/>
    </source>
</evidence>
<dbReference type="AlphaFoldDB" id="A0A8E2DUA0"/>
<gene>
    <name evidence="7" type="ORF">OBBRIDRAFT_787812</name>
</gene>
<feature type="transmembrane region" description="Helical" evidence="5">
    <location>
        <begin position="12"/>
        <end position="33"/>
    </location>
</feature>
<accession>A0A8E2DUA0</accession>
<name>A0A8E2DUA0_9APHY</name>
<dbReference type="Proteomes" id="UP000250043">
    <property type="component" value="Unassembled WGS sequence"/>
</dbReference>
<evidence type="ECO:0000256" key="1">
    <source>
        <dbReference type="ARBA" id="ARBA00004141"/>
    </source>
</evidence>
<organism evidence="7 8">
    <name type="scientific">Obba rivulosa</name>
    <dbReference type="NCBI Taxonomy" id="1052685"/>
    <lineage>
        <taxon>Eukaryota</taxon>
        <taxon>Fungi</taxon>
        <taxon>Dikarya</taxon>
        <taxon>Basidiomycota</taxon>
        <taxon>Agaricomycotina</taxon>
        <taxon>Agaricomycetes</taxon>
        <taxon>Polyporales</taxon>
        <taxon>Gelatoporiaceae</taxon>
        <taxon>Obba</taxon>
    </lineage>
</organism>
<evidence type="ECO:0000256" key="2">
    <source>
        <dbReference type="ARBA" id="ARBA00022692"/>
    </source>
</evidence>
<feature type="transmembrane region" description="Helical" evidence="5">
    <location>
        <begin position="45"/>
        <end position="64"/>
    </location>
</feature>
<evidence type="ECO:0000313" key="7">
    <source>
        <dbReference type="EMBL" id="OCH95964.1"/>
    </source>
</evidence>
<keyword evidence="4 5" id="KW-0472">Membrane</keyword>
<keyword evidence="3 5" id="KW-1133">Transmembrane helix</keyword>
<keyword evidence="2 5" id="KW-0812">Transmembrane</keyword>
<keyword evidence="8" id="KW-1185">Reference proteome</keyword>
<feature type="transmembrane region" description="Helical" evidence="5">
    <location>
        <begin position="131"/>
        <end position="150"/>
    </location>
</feature>
<comment type="subcellular location">
    <subcellularLocation>
        <location evidence="1">Membrane</location>
        <topology evidence="1">Multi-pass membrane protein</topology>
    </subcellularLocation>
</comment>
<evidence type="ECO:0000256" key="4">
    <source>
        <dbReference type="ARBA" id="ARBA00023136"/>
    </source>
</evidence>
<evidence type="ECO:0000256" key="5">
    <source>
        <dbReference type="SAM" id="Phobius"/>
    </source>
</evidence>
<evidence type="ECO:0000313" key="8">
    <source>
        <dbReference type="Proteomes" id="UP000250043"/>
    </source>
</evidence>
<protein>
    <recommendedName>
        <fullName evidence="6">MARVEL domain-containing protein</fullName>
    </recommendedName>
</protein>
<feature type="transmembrane region" description="Helical" evidence="5">
    <location>
        <begin position="76"/>
        <end position="98"/>
    </location>
</feature>
<sequence>MSWVDIVRIVVFAWTFFCGILAMALSANVISFMTGFYREYLTGNAMAVAAGVLTIVTIPVMLVVDFLRTGAFTSKILLELIWLGLLQLLWLISGALAASNVSGFFEGTCNWVPGSVANACHETVATAAFSFLAWIPLLGYEIFILTLAIIRHTRGAPIWMSSVKESFVGGLHGSQTTTAPQFAEAKAIDPSVQHPYPPTSTPQV</sequence>
<reference evidence="7 8" key="1">
    <citation type="submission" date="2016-07" db="EMBL/GenBank/DDBJ databases">
        <title>Draft genome of the white-rot fungus Obba rivulosa 3A-2.</title>
        <authorList>
            <consortium name="DOE Joint Genome Institute"/>
            <person name="Miettinen O."/>
            <person name="Riley R."/>
            <person name="Acob R."/>
            <person name="Barry K."/>
            <person name="Cullen D."/>
            <person name="De Vries R."/>
            <person name="Hainaut M."/>
            <person name="Hatakka A."/>
            <person name="Henrissat B."/>
            <person name="Hilden K."/>
            <person name="Kuo R."/>
            <person name="Labutti K."/>
            <person name="Lipzen A."/>
            <person name="Makela M.R."/>
            <person name="Sandor L."/>
            <person name="Spatafora J.W."/>
            <person name="Grigoriev I.V."/>
            <person name="Hibbett D.S."/>
        </authorList>
    </citation>
    <scope>NUCLEOTIDE SEQUENCE [LARGE SCALE GENOMIC DNA]</scope>
    <source>
        <strain evidence="7 8">3A-2</strain>
    </source>
</reference>
<dbReference type="InterPro" id="IPR008253">
    <property type="entry name" value="Marvel"/>
</dbReference>
<dbReference type="GO" id="GO:0016020">
    <property type="term" value="C:membrane"/>
    <property type="evidence" value="ECO:0007669"/>
    <property type="project" value="UniProtKB-SubCell"/>
</dbReference>
<dbReference type="OrthoDB" id="3364107at2759"/>
<proteinExistence type="predicted"/>